<feature type="compositionally biased region" description="Pro residues" evidence="6">
    <location>
        <begin position="349"/>
        <end position="372"/>
    </location>
</feature>
<dbReference type="InterPro" id="IPR051794">
    <property type="entry name" value="PG_Endopeptidase_C40"/>
</dbReference>
<evidence type="ECO:0000256" key="3">
    <source>
        <dbReference type="ARBA" id="ARBA00022801"/>
    </source>
</evidence>
<protein>
    <recommendedName>
        <fullName evidence="7">NlpC/P60 domain-containing protein</fullName>
    </recommendedName>
</protein>
<gene>
    <name evidence="8" type="ORF">GCM10009751_16130</name>
</gene>
<sequence>MSSEPFDTTSTTTPAGIREVVLWWIRTSDGWGRAGHVAWRALAVLALVICLILPWGPVSSADDAEPPDGPDAPIDLVTPEPTPTPTSTPAGPTAQDAADAAAAVDAGALDVAEAEAALAGLRAALRGAQIHVQSAAADYQEAAVALAAAEQEVRDARAAADRAAQAEERSRSTLAGVYRTTRHSAVPDGVLGSLEVVLDAENVDDLIGQDAAERAVARKLAAALSGYAEARAASESADARWSAAREARAEAKREAEAAYQAAQEAVEDLERRTEVVERDRAVLIERLARLRDTSVQIEREREAARAAAEQAAREAAAREALAAAEAAEAEAAQAEADRSLEGDAEHEPAPVPAPENDPPGYDPPSYDPPSIPDPGIQVPEGDAAQGQLAVGWARTRIGAPYRLGAAGPVYYDCSGLTSEAWRAAGTWITRTSRSQYLAVSHVGYAALRPGDLIFYGTDGTDPQSIYHVAMYTGDGRMIEAVMPGVPLRETNLRLDGAMPYAGRP</sequence>
<evidence type="ECO:0000256" key="1">
    <source>
        <dbReference type="ARBA" id="ARBA00007074"/>
    </source>
</evidence>
<feature type="compositionally biased region" description="Basic and acidic residues" evidence="6">
    <location>
        <begin position="335"/>
        <end position="348"/>
    </location>
</feature>
<dbReference type="PANTHER" id="PTHR47359">
    <property type="entry name" value="PEPTIDOGLYCAN DL-ENDOPEPTIDASE CWLO"/>
    <property type="match status" value="1"/>
</dbReference>
<dbReference type="RefSeq" id="WP_344101408.1">
    <property type="nucleotide sequence ID" value="NZ_BAAANL010000003.1"/>
</dbReference>
<feature type="region of interest" description="Disordered" evidence="6">
    <location>
        <begin position="319"/>
        <end position="383"/>
    </location>
</feature>
<feature type="coiled-coil region" evidence="5">
    <location>
        <begin position="132"/>
        <end position="169"/>
    </location>
</feature>
<dbReference type="InterPro" id="IPR038765">
    <property type="entry name" value="Papain-like_cys_pep_sf"/>
</dbReference>
<dbReference type="Proteomes" id="UP001501094">
    <property type="component" value="Unassembled WGS sequence"/>
</dbReference>
<accession>A0ABP4ZIX4</accession>
<organism evidence="8 9">
    <name type="scientific">Myceligenerans crystallogenes</name>
    <dbReference type="NCBI Taxonomy" id="316335"/>
    <lineage>
        <taxon>Bacteria</taxon>
        <taxon>Bacillati</taxon>
        <taxon>Actinomycetota</taxon>
        <taxon>Actinomycetes</taxon>
        <taxon>Micrococcales</taxon>
        <taxon>Promicromonosporaceae</taxon>
        <taxon>Myceligenerans</taxon>
    </lineage>
</organism>
<dbReference type="PROSITE" id="PS51935">
    <property type="entry name" value="NLPC_P60"/>
    <property type="match status" value="1"/>
</dbReference>
<evidence type="ECO:0000259" key="7">
    <source>
        <dbReference type="PROSITE" id="PS51935"/>
    </source>
</evidence>
<dbReference type="EMBL" id="BAAANL010000003">
    <property type="protein sequence ID" value="GAA1859437.1"/>
    <property type="molecule type" value="Genomic_DNA"/>
</dbReference>
<dbReference type="Pfam" id="PF00877">
    <property type="entry name" value="NLPC_P60"/>
    <property type="match status" value="1"/>
</dbReference>
<keyword evidence="3" id="KW-0378">Hydrolase</keyword>
<keyword evidence="4" id="KW-0788">Thiol protease</keyword>
<comment type="similarity">
    <text evidence="1">Belongs to the peptidase C40 family.</text>
</comment>
<dbReference type="PANTHER" id="PTHR47359:SF3">
    <property type="entry name" value="NLP_P60 DOMAIN-CONTAINING PROTEIN-RELATED"/>
    <property type="match status" value="1"/>
</dbReference>
<feature type="compositionally biased region" description="Low complexity" evidence="6">
    <location>
        <begin position="319"/>
        <end position="334"/>
    </location>
</feature>
<keyword evidence="5" id="KW-0175">Coiled coil</keyword>
<evidence type="ECO:0000313" key="8">
    <source>
        <dbReference type="EMBL" id="GAA1859437.1"/>
    </source>
</evidence>
<feature type="compositionally biased region" description="Low complexity" evidence="6">
    <location>
        <begin position="87"/>
        <end position="97"/>
    </location>
</feature>
<evidence type="ECO:0000256" key="2">
    <source>
        <dbReference type="ARBA" id="ARBA00022670"/>
    </source>
</evidence>
<evidence type="ECO:0000256" key="5">
    <source>
        <dbReference type="SAM" id="Coils"/>
    </source>
</evidence>
<feature type="domain" description="NlpC/P60" evidence="7">
    <location>
        <begin position="383"/>
        <end position="504"/>
    </location>
</feature>
<proteinExistence type="inferred from homology"/>
<name>A0ABP4ZIX4_9MICO</name>
<dbReference type="InterPro" id="IPR000064">
    <property type="entry name" value="NLP_P60_dom"/>
</dbReference>
<feature type="region of interest" description="Disordered" evidence="6">
    <location>
        <begin position="62"/>
        <end position="97"/>
    </location>
</feature>
<evidence type="ECO:0000256" key="4">
    <source>
        <dbReference type="ARBA" id="ARBA00022807"/>
    </source>
</evidence>
<evidence type="ECO:0000313" key="9">
    <source>
        <dbReference type="Proteomes" id="UP001501094"/>
    </source>
</evidence>
<keyword evidence="2" id="KW-0645">Protease</keyword>
<evidence type="ECO:0000256" key="6">
    <source>
        <dbReference type="SAM" id="MobiDB-lite"/>
    </source>
</evidence>
<keyword evidence="9" id="KW-1185">Reference proteome</keyword>
<dbReference type="SUPFAM" id="SSF54001">
    <property type="entry name" value="Cysteine proteinases"/>
    <property type="match status" value="1"/>
</dbReference>
<reference evidence="9" key="1">
    <citation type="journal article" date="2019" name="Int. J. Syst. Evol. Microbiol.">
        <title>The Global Catalogue of Microorganisms (GCM) 10K type strain sequencing project: providing services to taxonomists for standard genome sequencing and annotation.</title>
        <authorList>
            <consortium name="The Broad Institute Genomics Platform"/>
            <consortium name="The Broad Institute Genome Sequencing Center for Infectious Disease"/>
            <person name="Wu L."/>
            <person name="Ma J."/>
        </authorList>
    </citation>
    <scope>NUCLEOTIDE SEQUENCE [LARGE SCALE GENOMIC DNA]</scope>
    <source>
        <strain evidence="9">JCM 14326</strain>
    </source>
</reference>
<comment type="caution">
    <text evidence="8">The sequence shown here is derived from an EMBL/GenBank/DDBJ whole genome shotgun (WGS) entry which is preliminary data.</text>
</comment>
<dbReference type="Gene3D" id="3.90.1720.10">
    <property type="entry name" value="endopeptidase domain like (from Nostoc punctiforme)"/>
    <property type="match status" value="1"/>
</dbReference>